<gene>
    <name evidence="2" type="ORF">FO442_13375</name>
</gene>
<dbReference type="GO" id="GO:0043565">
    <property type="term" value="F:sequence-specific DNA binding"/>
    <property type="evidence" value="ECO:0007669"/>
    <property type="project" value="InterPro"/>
</dbReference>
<dbReference type="RefSeq" id="WP_144333703.1">
    <property type="nucleotide sequence ID" value="NZ_VLPL01000006.1"/>
</dbReference>
<dbReference type="EMBL" id="VLPL01000006">
    <property type="protein sequence ID" value="TSJ42072.1"/>
    <property type="molecule type" value="Genomic_DNA"/>
</dbReference>
<protein>
    <submittedName>
        <fullName evidence="2">Helix-turn-helix transcriptional regulator</fullName>
    </submittedName>
</protein>
<dbReference type="GO" id="GO:0003700">
    <property type="term" value="F:DNA-binding transcription factor activity"/>
    <property type="evidence" value="ECO:0007669"/>
    <property type="project" value="InterPro"/>
</dbReference>
<name>A0A556MQG6_9FLAO</name>
<reference evidence="2 3" key="1">
    <citation type="submission" date="2019-07" db="EMBL/GenBank/DDBJ databases">
        <authorList>
            <person name="Huq M.A."/>
        </authorList>
    </citation>
    <scope>NUCLEOTIDE SEQUENCE [LARGE SCALE GENOMIC DNA]</scope>
    <source>
        <strain evidence="2 3">MAH-3</strain>
    </source>
</reference>
<sequence>MKIYIKHMVGTRCCDRIGEELRKLEIGMPEISLGMVEFHEELDGAQLLRLKESLLELGFEVVSSEQNDLLDQVSFLIRNLIYQKPEMDIGHYPTYIEAELDLKDSDLMRVFSQVHGVDLVQYVAIQQVERIKEILLYEDVRLNEIVEIFHFKNKVHLTQIFERITGLTPAYYKKIRKKREKIRMETQTIEY</sequence>
<organism evidence="2 3">
    <name type="scientific">Fluviicola chungangensis</name>
    <dbReference type="NCBI Taxonomy" id="2597671"/>
    <lineage>
        <taxon>Bacteria</taxon>
        <taxon>Pseudomonadati</taxon>
        <taxon>Bacteroidota</taxon>
        <taxon>Flavobacteriia</taxon>
        <taxon>Flavobacteriales</taxon>
        <taxon>Crocinitomicaceae</taxon>
        <taxon>Fluviicola</taxon>
    </lineage>
</organism>
<dbReference type="OrthoDB" id="952277at2"/>
<dbReference type="AlphaFoldDB" id="A0A556MQG6"/>
<evidence type="ECO:0000313" key="2">
    <source>
        <dbReference type="EMBL" id="TSJ42072.1"/>
    </source>
</evidence>
<dbReference type="Pfam" id="PF12833">
    <property type="entry name" value="HTH_18"/>
    <property type="match status" value="1"/>
</dbReference>
<keyword evidence="3" id="KW-1185">Reference proteome</keyword>
<dbReference type="Proteomes" id="UP000316008">
    <property type="component" value="Unassembled WGS sequence"/>
</dbReference>
<comment type="caution">
    <text evidence="2">The sequence shown here is derived from an EMBL/GenBank/DDBJ whole genome shotgun (WGS) entry which is preliminary data.</text>
</comment>
<proteinExistence type="predicted"/>
<accession>A0A556MQG6</accession>
<dbReference type="Gene3D" id="1.10.10.60">
    <property type="entry name" value="Homeodomain-like"/>
    <property type="match status" value="1"/>
</dbReference>
<dbReference type="PROSITE" id="PS01124">
    <property type="entry name" value="HTH_ARAC_FAMILY_2"/>
    <property type="match status" value="1"/>
</dbReference>
<dbReference type="InterPro" id="IPR018060">
    <property type="entry name" value="HTH_AraC"/>
</dbReference>
<evidence type="ECO:0000259" key="1">
    <source>
        <dbReference type="PROSITE" id="PS01124"/>
    </source>
</evidence>
<evidence type="ECO:0000313" key="3">
    <source>
        <dbReference type="Proteomes" id="UP000316008"/>
    </source>
</evidence>
<feature type="domain" description="HTH araC/xylS-type" evidence="1">
    <location>
        <begin position="96"/>
        <end position="175"/>
    </location>
</feature>